<sequence length="91" mass="9674">MNAITAFFDKTLVPQWRSSLKMLSVIWNLICAAAAPGWMALTDDQKSSILGLIGISPGWIVAAAFVVGIVLRLKAQGIEVAPAEPPRADPS</sequence>
<feature type="transmembrane region" description="Helical" evidence="1">
    <location>
        <begin position="20"/>
        <end position="41"/>
    </location>
</feature>
<keyword evidence="1" id="KW-1133">Transmembrane helix</keyword>
<gene>
    <name evidence="2" type="ORF">Q2T77_32790</name>
</gene>
<proteinExistence type="predicted"/>
<dbReference type="RefSeq" id="WP_301815309.1">
    <property type="nucleotide sequence ID" value="NZ_JAUJZH010000034.1"/>
</dbReference>
<reference evidence="2" key="1">
    <citation type="submission" date="2023-06" db="EMBL/GenBank/DDBJ databases">
        <authorList>
            <person name="Jiang Y."/>
            <person name="Liu Q."/>
        </authorList>
    </citation>
    <scope>NUCLEOTIDE SEQUENCE</scope>
    <source>
        <strain evidence="2">CGMCC 1.12090</strain>
    </source>
</reference>
<organism evidence="2 3">
    <name type="scientific">Variovorax ginsengisoli</name>
    <dbReference type="NCBI Taxonomy" id="363844"/>
    <lineage>
        <taxon>Bacteria</taxon>
        <taxon>Pseudomonadati</taxon>
        <taxon>Pseudomonadota</taxon>
        <taxon>Betaproteobacteria</taxon>
        <taxon>Burkholderiales</taxon>
        <taxon>Comamonadaceae</taxon>
        <taxon>Variovorax</taxon>
    </lineage>
</organism>
<keyword evidence="1" id="KW-0472">Membrane</keyword>
<dbReference type="InterPro" id="IPR057700">
    <property type="entry name" value="DUF7940"/>
</dbReference>
<evidence type="ECO:0000313" key="3">
    <source>
        <dbReference type="Proteomes" id="UP001169027"/>
    </source>
</evidence>
<keyword evidence="3" id="KW-1185">Reference proteome</keyword>
<keyword evidence="1" id="KW-0812">Transmembrane</keyword>
<name>A0ABT8SDQ2_9BURK</name>
<dbReference type="Proteomes" id="UP001169027">
    <property type="component" value="Unassembled WGS sequence"/>
</dbReference>
<feature type="transmembrane region" description="Helical" evidence="1">
    <location>
        <begin position="47"/>
        <end position="71"/>
    </location>
</feature>
<dbReference type="Pfam" id="PF25612">
    <property type="entry name" value="DUF7940"/>
    <property type="match status" value="1"/>
</dbReference>
<protein>
    <submittedName>
        <fullName evidence="2">Uncharacterized protein</fullName>
    </submittedName>
</protein>
<accession>A0ABT8SDQ2</accession>
<evidence type="ECO:0000313" key="2">
    <source>
        <dbReference type="EMBL" id="MDO1537055.1"/>
    </source>
</evidence>
<evidence type="ECO:0000256" key="1">
    <source>
        <dbReference type="SAM" id="Phobius"/>
    </source>
</evidence>
<comment type="caution">
    <text evidence="2">The sequence shown here is derived from an EMBL/GenBank/DDBJ whole genome shotgun (WGS) entry which is preliminary data.</text>
</comment>
<dbReference type="EMBL" id="JAUKVY010000034">
    <property type="protein sequence ID" value="MDO1537055.1"/>
    <property type="molecule type" value="Genomic_DNA"/>
</dbReference>